<proteinExistence type="predicted"/>
<accession>A0A6P6Y6V7</accession>
<reference evidence="3" key="1">
    <citation type="submission" date="2025-08" db="UniProtKB">
        <authorList>
            <consortium name="RefSeq"/>
        </authorList>
    </citation>
    <scope>IDENTIFICATION</scope>
    <source>
        <strain evidence="3">Airmid</strain>
    </source>
</reference>
<feature type="transmembrane region" description="Helical" evidence="1">
    <location>
        <begin position="60"/>
        <end position="79"/>
    </location>
</feature>
<protein>
    <submittedName>
        <fullName evidence="3">Uncharacterized protein LOC113795154</fullName>
    </submittedName>
</protein>
<dbReference type="InParanoid" id="A0A6P6Y6V7"/>
<dbReference type="KEGG" id="dpte:113795154"/>
<sequence>MHHSKYCGISKRGNNMKSKNLILPGFLFAGKHTCEGFEQRQEQVKFKQQQEKEDLKLKMIIGQVLLMLMFGLVWCVTYVNLLKEEKRVLCGQVLPEHRSSGKILNEKKLMLNRSRLIRSILQFNFGYRILLLSNNENIKLTWKKCSKAKLVKENSCFLIQSLEATATTSVMY</sequence>
<dbReference type="RefSeq" id="XP_027201148.1">
    <property type="nucleotide sequence ID" value="XM_027345347.1"/>
</dbReference>
<dbReference type="Proteomes" id="UP000515146">
    <property type="component" value="Unplaced"/>
</dbReference>
<gene>
    <name evidence="3" type="primary">LOC113795154</name>
</gene>
<organism evidence="2 3">
    <name type="scientific">Dermatophagoides pteronyssinus</name>
    <name type="common">European house dust mite</name>
    <dbReference type="NCBI Taxonomy" id="6956"/>
    <lineage>
        <taxon>Eukaryota</taxon>
        <taxon>Metazoa</taxon>
        <taxon>Ecdysozoa</taxon>
        <taxon>Arthropoda</taxon>
        <taxon>Chelicerata</taxon>
        <taxon>Arachnida</taxon>
        <taxon>Acari</taxon>
        <taxon>Acariformes</taxon>
        <taxon>Sarcoptiformes</taxon>
        <taxon>Astigmata</taxon>
        <taxon>Psoroptidia</taxon>
        <taxon>Analgoidea</taxon>
        <taxon>Pyroglyphidae</taxon>
        <taxon>Dermatophagoidinae</taxon>
        <taxon>Dermatophagoides</taxon>
    </lineage>
</organism>
<keyword evidence="1" id="KW-1133">Transmembrane helix</keyword>
<evidence type="ECO:0000313" key="3">
    <source>
        <dbReference type="RefSeq" id="XP_027201148.1"/>
    </source>
</evidence>
<evidence type="ECO:0000256" key="1">
    <source>
        <dbReference type="SAM" id="Phobius"/>
    </source>
</evidence>
<keyword evidence="1" id="KW-0812">Transmembrane</keyword>
<keyword evidence="2" id="KW-1185">Reference proteome</keyword>
<name>A0A6P6Y6V7_DERPT</name>
<evidence type="ECO:0000313" key="2">
    <source>
        <dbReference type="Proteomes" id="UP000515146"/>
    </source>
</evidence>
<keyword evidence="1" id="KW-0472">Membrane</keyword>
<dbReference type="AlphaFoldDB" id="A0A6P6Y6V7"/>